<evidence type="ECO:0000313" key="2">
    <source>
        <dbReference type="Proteomes" id="UP000525078"/>
    </source>
</evidence>
<sequence>MQISVSALMIPNTRLLLHLLIVVVLLRALRYVSEFLQKIVIRDKYEKNLETIKELEELIQKITFQAKRKERFLLAEIERERRKNACQPQILDDLQHSQNELLPSYTLTTTSDVVLNRTESYDCHVGTNYGMWMDTELQKEIAKWDC</sequence>
<gene>
    <name evidence="1" type="ORF">F8388_021069</name>
</gene>
<comment type="caution">
    <text evidence="1">The sequence shown here is derived from an EMBL/GenBank/DDBJ whole genome shotgun (WGS) entry which is preliminary data.</text>
</comment>
<dbReference type="EMBL" id="JAATIP010000035">
    <property type="protein sequence ID" value="KAF4388239.1"/>
    <property type="molecule type" value="Genomic_DNA"/>
</dbReference>
<reference evidence="1 2" key="1">
    <citation type="journal article" date="2020" name="bioRxiv">
        <title>Sequence and annotation of 42 cannabis genomes reveals extensive copy number variation in cannabinoid synthesis and pathogen resistance genes.</title>
        <authorList>
            <person name="Mckernan K.J."/>
            <person name="Helbert Y."/>
            <person name="Kane L.T."/>
            <person name="Ebling H."/>
            <person name="Zhang L."/>
            <person name="Liu B."/>
            <person name="Eaton Z."/>
            <person name="Mclaughlin S."/>
            <person name="Kingan S."/>
            <person name="Baybayan P."/>
            <person name="Concepcion G."/>
            <person name="Jordan M."/>
            <person name="Riva A."/>
            <person name="Barbazuk W."/>
            <person name="Harkins T."/>
        </authorList>
    </citation>
    <scope>NUCLEOTIDE SEQUENCE [LARGE SCALE GENOMIC DNA]</scope>
    <source>
        <strain evidence="2">cv. Jamaican Lion 4</strain>
        <tissue evidence="1">Leaf</tissue>
    </source>
</reference>
<proteinExistence type="predicted"/>
<name>A0A7J6H1G2_CANSA</name>
<dbReference type="AlphaFoldDB" id="A0A7J6H1G2"/>
<accession>A0A7J6H1G2</accession>
<protein>
    <submittedName>
        <fullName evidence="1">Uncharacterized protein</fullName>
    </submittedName>
</protein>
<organism evidence="1 2">
    <name type="scientific">Cannabis sativa</name>
    <name type="common">Hemp</name>
    <name type="synonym">Marijuana</name>
    <dbReference type="NCBI Taxonomy" id="3483"/>
    <lineage>
        <taxon>Eukaryota</taxon>
        <taxon>Viridiplantae</taxon>
        <taxon>Streptophyta</taxon>
        <taxon>Embryophyta</taxon>
        <taxon>Tracheophyta</taxon>
        <taxon>Spermatophyta</taxon>
        <taxon>Magnoliopsida</taxon>
        <taxon>eudicotyledons</taxon>
        <taxon>Gunneridae</taxon>
        <taxon>Pentapetalae</taxon>
        <taxon>rosids</taxon>
        <taxon>fabids</taxon>
        <taxon>Rosales</taxon>
        <taxon>Cannabaceae</taxon>
        <taxon>Cannabis</taxon>
    </lineage>
</organism>
<evidence type="ECO:0000313" key="1">
    <source>
        <dbReference type="EMBL" id="KAF4388239.1"/>
    </source>
</evidence>
<dbReference type="Proteomes" id="UP000525078">
    <property type="component" value="Unassembled WGS sequence"/>
</dbReference>